<proteinExistence type="predicted"/>
<dbReference type="InterPro" id="IPR025684">
    <property type="entry name" value="SprA_N_dom"/>
</dbReference>
<keyword evidence="5" id="KW-1185">Reference proteome</keyword>
<dbReference type="EMBL" id="RAPQ01000010">
    <property type="protein sequence ID" value="RKE00142.1"/>
    <property type="molecule type" value="Genomic_DNA"/>
</dbReference>
<dbReference type="RefSeq" id="WP_120240884.1">
    <property type="nucleotide sequence ID" value="NZ_RAPQ01000010.1"/>
</dbReference>
<feature type="domain" description="Gliding motility protein SprA N-terminal" evidence="3">
    <location>
        <begin position="1113"/>
        <end position="1652"/>
    </location>
</feature>
<evidence type="ECO:0000259" key="3">
    <source>
        <dbReference type="Pfam" id="PF14349"/>
    </source>
</evidence>
<feature type="chain" id="PRO_5019032356" evidence="2">
    <location>
        <begin position="29"/>
        <end position="2507"/>
    </location>
</feature>
<dbReference type="NCBIfam" id="TIGR04189">
    <property type="entry name" value="surface_SprA"/>
    <property type="match status" value="1"/>
</dbReference>
<feature type="compositionally biased region" description="Polar residues" evidence="1">
    <location>
        <begin position="53"/>
        <end position="72"/>
    </location>
</feature>
<keyword evidence="2" id="KW-0732">Signal</keyword>
<dbReference type="InterPro" id="IPR026377">
    <property type="entry name" value="Cell_surface_SprA"/>
</dbReference>
<organism evidence="4 5">
    <name type="scientific">Marinifilum flexuosum</name>
    <dbReference type="NCBI Taxonomy" id="1117708"/>
    <lineage>
        <taxon>Bacteria</taxon>
        <taxon>Pseudomonadati</taxon>
        <taxon>Bacteroidota</taxon>
        <taxon>Bacteroidia</taxon>
        <taxon>Marinilabiliales</taxon>
        <taxon>Marinifilaceae</taxon>
    </lineage>
</organism>
<name>A0A419WXH3_9BACT</name>
<dbReference type="Proteomes" id="UP000284531">
    <property type="component" value="Unassembled WGS sequence"/>
</dbReference>
<feature type="domain" description="Gliding motility protein SprA N-terminal" evidence="3">
    <location>
        <begin position="103"/>
        <end position="480"/>
    </location>
</feature>
<sequence length="2507" mass="284801">MKKLLKYTLSLCLVIFCFVIKSSQPVNAYAYQVDSEFGAFQQQDTILRSGNENNRIINSRSPFNKDNPNAKNDSLRYPFNDENDNLEYGSQQQSPLYLKDPSNIKTSIKYDPATDNYILVKTIGDMNYRRAITMTAEEYEQYVAENSIRDYWMQRSRNDGAGGNNELVPDMNFGGQFIDKIFGSNTIKIKPQGSAELTFGISTTNVENPTLPENLRKTTSFDFDEKIQMNVTGTVGEKLKMDVNYNTEATFDFENQMRLEYTGDEDEIIKKVEAGNVSMPISNTLITGGQNLFGVKTQMQFGKLGVTSVFSQQKGETAVVNLENGAQKNEFEISVDQYEANRHFFLSKYFYDTYDKALENLPVINSAVAINKVEVWVTNKTSNFQDSRNVVAFVDIGENATNISNTLFSQTGTGVLPDNDLNDVYQQMTEVYSDIRDVNRVTETLGLLAPGFTSGKDYEKVENARKLSPSEYTVNEKLGYISLNQALNADEVLAVAYEYTNRGQVYRVGEFTSDGVSAPQSLVMKLLKGTSLSPKLPTWELMMKNIYNIGAYQVNQEDFVLNIMYQNDQAGTKVNYLPEGDIKNEILLKVMNLDRLNSQLDPGSDGMFDFINGITIYSNNGRVIFPIIEPFGSYLRGKIGNDAIANKYVFEELYEKTQNEAQQIAEKNKYSLKGSYKSSSSSEISLNALNVQPGSVRVKAGGRELVENIDYTVDYTLGRVKIINQSLLESNTPISIESENNSLFNIQTKTLLGVQMDYQVNDNFNLGATVMHLSEQPLTQKVNIGDEPISNTIWGLNGSYETESMFLTRMVDKLPFIETKEPSKISVEGEFAQLRPGHNKSIGGSGTAYIDDFEGTQTSIDMKSLSSWVLASTPQNNDVLFPEGNLSGDLAYGFNRAKLAWYVIDPLFLRNNSATPGHIKADKEQQSNHFVREIFEEEIWPNKERASGVPTNISVLNLAYYPDEKGPYNYDVDGQAGVSQGMNPDGTLEAPETRWGGIMRRIETNDFEAANIAYIEFWMMDPFVYDKNHKGGELFFNLGNVSEDILRDSRKSFENGLPTSEDLSLVDNTVWGRVPKIQSQVIAFDNNTNARKYQDVGLDGLNSEEEISFFDEYIQQIELSANLGVGSGAYVNAINDPSGDDYHYFRGSDYDADEVGILERYKRYNGPEGNSPTSELSTEPYPTSATTLPNVEDINNDQTLSETEAYYQYRVHLEPTGMEVGKNFITDKITSTVDLANGTQGTVDWYQFKIPVNEFEDQYGSISDFTSIRFMRMFLKGFEEDVIMRFATLDLVRDDWRKYEQALNEDKDDAVISDANFDITAINIEENASKEPVNYVLPPGIDRVVDPSNPQLIQLNEQAILLKVTDLENGKGKGAYKTLSMDIRKYGKLKMDVHAEEISGLPIRNNEVTAFIRLGSDYQDNYYEYEIPLKLTAPGVYNGDNENDRLAVWPDENRFDFKLRLFQTIKQLRNDAMRSVGSSVDYLTVYDAAVNDLSSGNNPVKEGHRVRIKGNPNLANVRTIMIGIKNPLEDITGSDDNQPKSVEVWMNELRLSDFDEDGGWAANLRVTTKLADLGTVTWSGSQITSGFGGIEDGVNERYKDDIFQYDFSASLELGKFFPEKSGVRIPMYYAISEETVTPEYDPLDPDIPLDIALENAENKEEREEIKHRAQEYTKRKSFNLTNVRIEKQEGKAKLLDVSNLSMTYSYNETYSRDVNTTLDLEKNYRGVLSYNYTERPKIVQPFKKVKAFQKPMFRLLKDFNFYYLPTQLSFRSDIQRYYHEIEKRNIEEPGLKIDPSYDKDFIWYRYYDLKYNLTKGLKFDFSATNTSRIDEPDGIVDKHRDRDAYEIWKDSIWNNLMDGGRNIKYHHKFNVTYTVPINKIPLFNWTSLNARYSGAYDWNAGAITADTIELGNTIRNSNNIQLNGQLKMTSLYNKVGILKKINRKYNSNRKYKKKTKSYKKVNYDGKVDELKAGVPVSIYHKLMTEDITIRAYDKLGKEVKIKVKPVTGNRAKITASRTVKDVRVRVTGKVTEKDNVFAVIGENFLRTLMSVRNISVNYSEINSTTLPGYLPQTNYFGGESFNGTKAPGFGFLTGQQDKNFARRAADKGWITTDPTMNDPYVMSHTQNFSIRSTIEPFKGLKIDLTANRNYSRNRSEYYIYDKDNDRFSNENLVKSGNFSMSFLSLKSAFFTIGNTGDYSSEYFNKFLENRKSESLRLAQQRYGASYEDEEIMDGDKGTGYYNGFTSTSQEVLIPAFLKAYGNVGSGFNKLFPGIAKMKPNWRVSFEGLSKIPFIRRYFKSINLSHAYTSTYDVGSYTTNLSAEVDEDGFLEINKITGNFYNLYDVNSISINEQFNPLINVDMIWKNNFSTSFEIKRTRNLILSLSNTQLTEVASNEMIFGMGYRFDNFGMIIGSGSRQKKYNSDLNLRADLSVRKNSTIIRKIVDEVDQLTSGQKVVTLKFSADYVLSNRFNLRLYYDRIVNTPYVSLSYPTTTTEFGASIRFTLAN</sequence>
<feature type="region of interest" description="Disordered" evidence="1">
    <location>
        <begin position="53"/>
        <end position="93"/>
    </location>
</feature>
<comment type="caution">
    <text evidence="4">The sequence shown here is derived from an EMBL/GenBank/DDBJ whole genome shotgun (WGS) entry which is preliminary data.</text>
</comment>
<feature type="region of interest" description="Disordered" evidence="1">
    <location>
        <begin position="1164"/>
        <end position="1189"/>
    </location>
</feature>
<evidence type="ECO:0000256" key="2">
    <source>
        <dbReference type="SAM" id="SignalP"/>
    </source>
</evidence>
<feature type="signal peptide" evidence="2">
    <location>
        <begin position="1"/>
        <end position="28"/>
    </location>
</feature>
<protein>
    <submittedName>
        <fullName evidence="4">Protein involved in gliding motility SprA</fullName>
    </submittedName>
</protein>
<gene>
    <name evidence="4" type="ORF">BXY64_3143</name>
</gene>
<dbReference type="Pfam" id="PF14349">
    <property type="entry name" value="SprA_N"/>
    <property type="match status" value="2"/>
</dbReference>
<evidence type="ECO:0000313" key="4">
    <source>
        <dbReference type="EMBL" id="RKE00142.1"/>
    </source>
</evidence>
<accession>A0A419WXH3</accession>
<feature type="compositionally biased region" description="Polar residues" evidence="1">
    <location>
        <begin position="1168"/>
        <end position="1189"/>
    </location>
</feature>
<reference evidence="4 5" key="1">
    <citation type="submission" date="2018-09" db="EMBL/GenBank/DDBJ databases">
        <title>Genomic Encyclopedia of Archaeal and Bacterial Type Strains, Phase II (KMG-II): from individual species to whole genera.</title>
        <authorList>
            <person name="Goeker M."/>
        </authorList>
    </citation>
    <scope>NUCLEOTIDE SEQUENCE [LARGE SCALE GENOMIC DNA]</scope>
    <source>
        <strain evidence="4 5">DSM 21950</strain>
    </source>
</reference>
<evidence type="ECO:0000313" key="5">
    <source>
        <dbReference type="Proteomes" id="UP000284531"/>
    </source>
</evidence>
<evidence type="ECO:0000256" key="1">
    <source>
        <dbReference type="SAM" id="MobiDB-lite"/>
    </source>
</evidence>
<dbReference type="OrthoDB" id="9806090at2"/>